<dbReference type="FunFam" id="3.20.20.100:FF:000002">
    <property type="entry name" value="2,5-diketo-D-gluconic acid reductase A"/>
    <property type="match status" value="1"/>
</dbReference>
<keyword evidence="3" id="KW-0560">Oxidoreductase</keyword>
<dbReference type="PROSITE" id="PS00062">
    <property type="entry name" value="ALDOKETO_REDUCTASE_2"/>
    <property type="match status" value="1"/>
</dbReference>
<dbReference type="STRING" id="1071380.I2GVD0"/>
<dbReference type="InterPro" id="IPR036812">
    <property type="entry name" value="NAD(P)_OxRdtase_dom_sf"/>
</dbReference>
<dbReference type="AlphaFoldDB" id="I2GVD0"/>
<feature type="binding site" evidence="5">
    <location>
        <position position="112"/>
    </location>
    <ligand>
        <name>substrate</name>
    </ligand>
</feature>
<dbReference type="Proteomes" id="UP000002866">
    <property type="component" value="Chromosome 1"/>
</dbReference>
<dbReference type="PROSITE" id="PS00798">
    <property type="entry name" value="ALDOKETO_REDUCTASE_1"/>
    <property type="match status" value="1"/>
</dbReference>
<dbReference type="PRINTS" id="PR00069">
    <property type="entry name" value="ALDKETRDTASE"/>
</dbReference>
<dbReference type="InterPro" id="IPR023210">
    <property type="entry name" value="NADP_OxRdtase_dom"/>
</dbReference>
<evidence type="ECO:0000256" key="3">
    <source>
        <dbReference type="ARBA" id="ARBA00023002"/>
    </source>
</evidence>
<feature type="active site" description="Proton donor" evidence="4">
    <location>
        <position position="56"/>
    </location>
</feature>
<dbReference type="PANTHER" id="PTHR43827">
    <property type="entry name" value="2,5-DIKETO-D-GLUCONIC ACID REDUCTASE"/>
    <property type="match status" value="1"/>
</dbReference>
<sequence>MAVTLKNCTETITLNNGTKIPVIGLGTYLSKQNEVYEAVVTAAKAGYRHVDTAAFYKNEEQVGKAVKDCGVPRSEMYVTTKVWPTELRDPEAALDKSLKRLGLEYIDLYLMHWPVTLKTDTIKDGELMCIPRLPDGNADVDKDWTFVQAWEAMQKLLKSGKVKSIGVSNFSINNIKELLAAPTTTVVPVVNQVEVQPLLPNDELIEFCRSKDIITQAYCPFGGSEAPLIKDATVVEIAKGNGVDAGQVITSWHVQRGYVVLPKSVKESRIISNLKTFTLSDADMTKMNNISKTQGEKRLNNVNFSPFPIFE</sequence>
<dbReference type="PIRSF" id="PIRSF000097">
    <property type="entry name" value="AKR"/>
    <property type="match status" value="1"/>
</dbReference>
<dbReference type="InterPro" id="IPR020471">
    <property type="entry name" value="AKR"/>
</dbReference>
<evidence type="ECO:0000256" key="5">
    <source>
        <dbReference type="PIRSR" id="PIRSR000097-2"/>
    </source>
</evidence>
<dbReference type="HOGENOM" id="CLU_023205_0_0_1"/>
<evidence type="ECO:0000259" key="7">
    <source>
        <dbReference type="Pfam" id="PF00248"/>
    </source>
</evidence>
<dbReference type="KEGG" id="tbl:TBLA_0A02835"/>
<keyword evidence="2" id="KW-0521">NADP</keyword>
<reference evidence="8 9" key="1">
    <citation type="journal article" date="2011" name="Proc. Natl. Acad. Sci. U.S.A.">
        <title>Evolutionary erosion of yeast sex chromosomes by mating-type switching accidents.</title>
        <authorList>
            <person name="Gordon J.L."/>
            <person name="Armisen D."/>
            <person name="Proux-Wera E."/>
            <person name="Oheigeartaigh S.S."/>
            <person name="Byrne K.P."/>
            <person name="Wolfe K.H."/>
        </authorList>
    </citation>
    <scope>NUCLEOTIDE SEQUENCE [LARGE SCALE GENOMIC DNA]</scope>
    <source>
        <strain evidence="9">ATCC 34711 / CBS 6284 / DSM 70876 / NBRC 10599 / NRRL Y-10934 / UCD 77-7</strain>
    </source>
</reference>
<dbReference type="InParanoid" id="I2GVD0"/>
<dbReference type="PANTHER" id="PTHR43827:SF3">
    <property type="entry name" value="NADP-DEPENDENT OXIDOREDUCTASE DOMAIN-CONTAINING PROTEIN"/>
    <property type="match status" value="1"/>
</dbReference>
<feature type="domain" description="NADP-dependent oxidoreductase" evidence="7">
    <location>
        <begin position="23"/>
        <end position="290"/>
    </location>
</feature>
<dbReference type="Gene3D" id="3.20.20.100">
    <property type="entry name" value="NADP-dependent oxidoreductase domain"/>
    <property type="match status" value="1"/>
</dbReference>
<name>I2GVD0_HENB6</name>
<dbReference type="RefSeq" id="XP_004177601.1">
    <property type="nucleotide sequence ID" value="XM_004177553.1"/>
</dbReference>
<dbReference type="EMBL" id="HE806316">
    <property type="protein sequence ID" value="CCH58082.1"/>
    <property type="molecule type" value="Genomic_DNA"/>
</dbReference>
<evidence type="ECO:0000256" key="2">
    <source>
        <dbReference type="ARBA" id="ARBA00022857"/>
    </source>
</evidence>
<protein>
    <recommendedName>
        <fullName evidence="7">NADP-dependent oxidoreductase domain-containing protein</fullName>
    </recommendedName>
</protein>
<dbReference type="SUPFAM" id="SSF51430">
    <property type="entry name" value="NAD(P)-linked oxidoreductase"/>
    <property type="match status" value="1"/>
</dbReference>
<evidence type="ECO:0000313" key="9">
    <source>
        <dbReference type="Proteomes" id="UP000002866"/>
    </source>
</evidence>
<evidence type="ECO:0000256" key="1">
    <source>
        <dbReference type="ARBA" id="ARBA00007905"/>
    </source>
</evidence>
<evidence type="ECO:0000256" key="4">
    <source>
        <dbReference type="PIRSR" id="PIRSR000097-1"/>
    </source>
</evidence>
<gene>
    <name evidence="8" type="primary">TBLA0A02835</name>
    <name evidence="8" type="ORF">TBLA_0A02835</name>
</gene>
<dbReference type="GO" id="GO:0016616">
    <property type="term" value="F:oxidoreductase activity, acting on the CH-OH group of donors, NAD or NADP as acceptor"/>
    <property type="evidence" value="ECO:0007669"/>
    <property type="project" value="UniProtKB-ARBA"/>
</dbReference>
<organism evidence="8 9">
    <name type="scientific">Henningerozyma blattae (strain ATCC 34711 / CBS 6284 / DSM 70876 / NBRC 10599 / NRRL Y-10934 / UCD 77-7)</name>
    <name type="common">Yeast</name>
    <name type="synonym">Tetrapisispora blattae</name>
    <dbReference type="NCBI Taxonomy" id="1071380"/>
    <lineage>
        <taxon>Eukaryota</taxon>
        <taxon>Fungi</taxon>
        <taxon>Dikarya</taxon>
        <taxon>Ascomycota</taxon>
        <taxon>Saccharomycotina</taxon>
        <taxon>Saccharomycetes</taxon>
        <taxon>Saccharomycetales</taxon>
        <taxon>Saccharomycetaceae</taxon>
        <taxon>Henningerozyma</taxon>
    </lineage>
</organism>
<dbReference type="Pfam" id="PF00248">
    <property type="entry name" value="Aldo_ket_red"/>
    <property type="match status" value="1"/>
</dbReference>
<keyword evidence="9" id="KW-1185">Reference proteome</keyword>
<dbReference type="GeneID" id="14492921"/>
<dbReference type="InterPro" id="IPR018170">
    <property type="entry name" value="Aldo/ket_reductase_CS"/>
</dbReference>
<dbReference type="OMA" id="METWRGM"/>
<dbReference type="OrthoDB" id="416253at2759"/>
<feature type="site" description="Lowers pKa of active site Tyr" evidence="6">
    <location>
        <position position="81"/>
    </location>
</feature>
<evidence type="ECO:0000256" key="6">
    <source>
        <dbReference type="PIRSR" id="PIRSR000097-3"/>
    </source>
</evidence>
<proteinExistence type="inferred from homology"/>
<dbReference type="eggNOG" id="KOG1577">
    <property type="taxonomic scope" value="Eukaryota"/>
</dbReference>
<accession>I2GVD0</accession>
<evidence type="ECO:0000313" key="8">
    <source>
        <dbReference type="EMBL" id="CCH58082.1"/>
    </source>
</evidence>
<comment type="similarity">
    <text evidence="1">Belongs to the aldo/keto reductase family.</text>
</comment>